<proteinExistence type="predicted"/>
<evidence type="ECO:0008006" key="3">
    <source>
        <dbReference type="Google" id="ProtNLM"/>
    </source>
</evidence>
<name>A0A8X6NT59_NEPPI</name>
<protein>
    <recommendedName>
        <fullName evidence="3">Peptidase aspartic putative domain-containing protein</fullName>
    </recommendedName>
</protein>
<accession>A0A8X6NT59</accession>
<dbReference type="OrthoDB" id="7692148at2759"/>
<dbReference type="AlphaFoldDB" id="A0A8X6NT59"/>
<dbReference type="Proteomes" id="UP000887013">
    <property type="component" value="Unassembled WGS sequence"/>
</dbReference>
<keyword evidence="2" id="KW-1185">Reference proteome</keyword>
<organism evidence="1 2">
    <name type="scientific">Nephila pilipes</name>
    <name type="common">Giant wood spider</name>
    <name type="synonym">Nephila maculata</name>
    <dbReference type="NCBI Taxonomy" id="299642"/>
    <lineage>
        <taxon>Eukaryota</taxon>
        <taxon>Metazoa</taxon>
        <taxon>Ecdysozoa</taxon>
        <taxon>Arthropoda</taxon>
        <taxon>Chelicerata</taxon>
        <taxon>Arachnida</taxon>
        <taxon>Araneae</taxon>
        <taxon>Araneomorphae</taxon>
        <taxon>Entelegynae</taxon>
        <taxon>Araneoidea</taxon>
        <taxon>Nephilidae</taxon>
        <taxon>Nephila</taxon>
    </lineage>
</organism>
<sequence>MYKTPTGEQSVTASTNKIDILKYNFVHLQTARVFITDPTGVTELSRCLLDGGSQCSFFSSDLVNSLKLPFISNRPLEFQAFESPSRFTQTRRQVQFQLSSIWDKSKINTIAFESLNKYASYPPPPTEVSYFAKNKRLKLADPDESLSTYQLRF</sequence>
<evidence type="ECO:0000313" key="1">
    <source>
        <dbReference type="EMBL" id="GFT29598.1"/>
    </source>
</evidence>
<reference evidence="1" key="1">
    <citation type="submission" date="2020-08" db="EMBL/GenBank/DDBJ databases">
        <title>Multicomponent nature underlies the extraordinary mechanical properties of spider dragline silk.</title>
        <authorList>
            <person name="Kono N."/>
            <person name="Nakamura H."/>
            <person name="Mori M."/>
            <person name="Yoshida Y."/>
            <person name="Ohtoshi R."/>
            <person name="Malay A.D."/>
            <person name="Moran D.A.P."/>
            <person name="Tomita M."/>
            <person name="Numata K."/>
            <person name="Arakawa K."/>
        </authorList>
    </citation>
    <scope>NUCLEOTIDE SEQUENCE</scope>
</reference>
<comment type="caution">
    <text evidence="1">The sequence shown here is derived from an EMBL/GenBank/DDBJ whole genome shotgun (WGS) entry which is preliminary data.</text>
</comment>
<evidence type="ECO:0000313" key="2">
    <source>
        <dbReference type="Proteomes" id="UP000887013"/>
    </source>
</evidence>
<gene>
    <name evidence="1" type="primary">AVEN_15610_1</name>
    <name evidence="1" type="ORF">NPIL_326871</name>
</gene>
<dbReference type="EMBL" id="BMAW01107497">
    <property type="protein sequence ID" value="GFT29598.1"/>
    <property type="molecule type" value="Genomic_DNA"/>
</dbReference>